<sequence length="414" mass="43781">MTGARAGTRRADLTFADTVRRVNEVRATFWLGRIAGVRVGVHWSVAVLFAVIALGLGAERLPDAYPDRSPLGYTLLALLAGLLFWASLLVHELAHALVARRSGVPVDEITLWLLGGATRTRREAPDPGSEFRIAAAGPATSLALGVLFTVLTWVLVAADAGPLVEVTAWLAVINFLLALFNAFPAAPLDGGRVLRAALWRRSGDRPRAISQTSTAGQAFGWLLVIVGLVVFLWTGAFGAVWLALVGWFVAGAAALEGQASRTRQLLAGVPVRESMTPGPTTVPADETVGGLLSETGPALDHPALPVVGRDGTPVGLVTREMLRNVPVEKHRALTVAEIMVPLDEVRTTPPDGDLAELLPSLDPGPEHRVLVIDRNGRPDGGDGRAPRLLGIVSPSDVNRTISRLTTGGRRQPAG</sequence>
<dbReference type="InterPro" id="IPR046342">
    <property type="entry name" value="CBS_dom_sf"/>
</dbReference>
<reference evidence="19 20" key="1">
    <citation type="submission" date="2017-09" db="EMBL/GenBank/DDBJ databases">
        <authorList>
            <person name="Ehlers B."/>
            <person name="Leendertz F.H."/>
        </authorList>
    </citation>
    <scope>NUCLEOTIDE SEQUENCE [LARGE SCALE GENOMIC DNA]</scope>
    <source>
        <strain evidence="19 20">CGMCC 4.7095</strain>
    </source>
</reference>
<dbReference type="CDD" id="cd06164">
    <property type="entry name" value="S2P-M50_SpoIVFB_CBS"/>
    <property type="match status" value="1"/>
</dbReference>
<keyword evidence="13 14" id="KW-0472">Membrane</keyword>
<dbReference type="InterPro" id="IPR000644">
    <property type="entry name" value="CBS_dom"/>
</dbReference>
<dbReference type="SUPFAM" id="SSF54631">
    <property type="entry name" value="CBS-domain pair"/>
    <property type="match status" value="1"/>
</dbReference>
<evidence type="ECO:0000256" key="16">
    <source>
        <dbReference type="PIRSR" id="PIRSR006404-2"/>
    </source>
</evidence>
<accession>A0A286DQ15</accession>
<feature type="domain" description="CBS" evidence="18">
    <location>
        <begin position="275"/>
        <end position="333"/>
    </location>
</feature>
<dbReference type="Pfam" id="PF02163">
    <property type="entry name" value="Peptidase_M50"/>
    <property type="match status" value="2"/>
</dbReference>
<proteinExistence type="inferred from homology"/>
<organism evidence="19 20">
    <name type="scientific">Streptomyces zhaozhouensis</name>
    <dbReference type="NCBI Taxonomy" id="1300267"/>
    <lineage>
        <taxon>Bacteria</taxon>
        <taxon>Bacillati</taxon>
        <taxon>Actinomycetota</taxon>
        <taxon>Actinomycetes</taxon>
        <taxon>Kitasatosporales</taxon>
        <taxon>Streptomycetaceae</taxon>
        <taxon>Streptomyces</taxon>
    </lineage>
</organism>
<protein>
    <recommendedName>
        <fullName evidence="14">Zinc metalloprotease</fullName>
    </recommendedName>
</protein>
<evidence type="ECO:0000256" key="15">
    <source>
        <dbReference type="PIRSR" id="PIRSR006404-1"/>
    </source>
</evidence>
<dbReference type="GO" id="GO:0008237">
    <property type="term" value="F:metallopeptidase activity"/>
    <property type="evidence" value="ECO:0007669"/>
    <property type="project" value="UniProtKB-UniRule"/>
</dbReference>
<dbReference type="EMBL" id="OCNE01000002">
    <property type="protein sequence ID" value="SOD60713.1"/>
    <property type="molecule type" value="Genomic_DNA"/>
</dbReference>
<keyword evidence="4 14" id="KW-0645">Protease</keyword>
<feature type="transmembrane region" description="Helical" evidence="14">
    <location>
        <begin position="209"/>
        <end position="233"/>
    </location>
</feature>
<feature type="transmembrane region" description="Helical" evidence="14">
    <location>
        <begin position="39"/>
        <end position="58"/>
    </location>
</feature>
<evidence type="ECO:0000259" key="18">
    <source>
        <dbReference type="PROSITE" id="PS51371"/>
    </source>
</evidence>
<evidence type="ECO:0000256" key="7">
    <source>
        <dbReference type="ARBA" id="ARBA00022737"/>
    </source>
</evidence>
<comment type="cofactor">
    <cofactor evidence="14 16">
        <name>Zn(2+)</name>
        <dbReference type="ChEBI" id="CHEBI:29105"/>
    </cofactor>
    <text evidence="14 16">Binds 1 zinc ion per subunit.</text>
</comment>
<comment type="similarity">
    <text evidence="2 14">Belongs to the peptidase M50B family.</text>
</comment>
<dbReference type="Pfam" id="PF00571">
    <property type="entry name" value="CBS"/>
    <property type="match status" value="1"/>
</dbReference>
<dbReference type="InterPro" id="IPR008915">
    <property type="entry name" value="Peptidase_M50"/>
</dbReference>
<evidence type="ECO:0000256" key="17">
    <source>
        <dbReference type="PROSITE-ProRule" id="PRU00703"/>
    </source>
</evidence>
<evidence type="ECO:0000313" key="20">
    <source>
        <dbReference type="Proteomes" id="UP000219072"/>
    </source>
</evidence>
<dbReference type="PROSITE" id="PS51371">
    <property type="entry name" value="CBS"/>
    <property type="match status" value="2"/>
</dbReference>
<evidence type="ECO:0000256" key="5">
    <source>
        <dbReference type="ARBA" id="ARBA00022692"/>
    </source>
</evidence>
<evidence type="ECO:0000256" key="10">
    <source>
        <dbReference type="ARBA" id="ARBA00022989"/>
    </source>
</evidence>
<name>A0A286DQ15_9ACTN</name>
<dbReference type="GO" id="GO:0046872">
    <property type="term" value="F:metal ion binding"/>
    <property type="evidence" value="ECO:0007669"/>
    <property type="project" value="UniProtKB-UniRule"/>
</dbReference>
<dbReference type="Gene3D" id="3.10.580.10">
    <property type="entry name" value="CBS-domain"/>
    <property type="match status" value="1"/>
</dbReference>
<evidence type="ECO:0000256" key="1">
    <source>
        <dbReference type="ARBA" id="ARBA00004651"/>
    </source>
</evidence>
<keyword evidence="7" id="KW-0677">Repeat</keyword>
<evidence type="ECO:0000256" key="9">
    <source>
        <dbReference type="ARBA" id="ARBA00022833"/>
    </source>
</evidence>
<dbReference type="InterPro" id="IPR016483">
    <property type="entry name" value="UCP006404_Pept_M50_CBS"/>
</dbReference>
<keyword evidence="20" id="KW-1185">Reference proteome</keyword>
<keyword evidence="3 14" id="KW-1003">Cell membrane</keyword>
<keyword evidence="10 14" id="KW-1133">Transmembrane helix</keyword>
<dbReference type="AlphaFoldDB" id="A0A286DQ15"/>
<feature type="binding site" evidence="16">
    <location>
        <position position="91"/>
    </location>
    <ligand>
        <name>Zn(2+)</name>
        <dbReference type="ChEBI" id="CHEBI:29105"/>
        <note>catalytic</note>
    </ligand>
</feature>
<gene>
    <name evidence="19" type="ORF">SAMN06297387_102230</name>
</gene>
<evidence type="ECO:0000256" key="3">
    <source>
        <dbReference type="ARBA" id="ARBA00022475"/>
    </source>
</evidence>
<comment type="subcellular location">
    <subcellularLocation>
        <location evidence="1 14">Cell membrane</location>
        <topology evidence="1 14">Multi-pass membrane protein</topology>
    </subcellularLocation>
</comment>
<feature type="binding site" evidence="16">
    <location>
        <position position="95"/>
    </location>
    <ligand>
        <name>Zn(2+)</name>
        <dbReference type="ChEBI" id="CHEBI:29105"/>
        <note>catalytic</note>
    </ligand>
</feature>
<feature type="domain" description="CBS" evidence="18">
    <location>
        <begin position="339"/>
        <end position="407"/>
    </location>
</feature>
<keyword evidence="11 14" id="KW-0482">Metalloprotease</keyword>
<evidence type="ECO:0000313" key="19">
    <source>
        <dbReference type="EMBL" id="SOD60713.1"/>
    </source>
</evidence>
<evidence type="ECO:0000256" key="2">
    <source>
        <dbReference type="ARBA" id="ARBA00007931"/>
    </source>
</evidence>
<keyword evidence="6 14" id="KW-0479">Metal-binding</keyword>
<keyword evidence="9 14" id="KW-0862">Zinc</keyword>
<keyword evidence="12 17" id="KW-0129">CBS domain</keyword>
<dbReference type="GO" id="GO:0005886">
    <property type="term" value="C:plasma membrane"/>
    <property type="evidence" value="ECO:0007669"/>
    <property type="project" value="UniProtKB-SubCell"/>
</dbReference>
<evidence type="ECO:0000256" key="6">
    <source>
        <dbReference type="ARBA" id="ARBA00022723"/>
    </source>
</evidence>
<evidence type="ECO:0000256" key="11">
    <source>
        <dbReference type="ARBA" id="ARBA00023049"/>
    </source>
</evidence>
<dbReference type="PIRSF" id="PIRSF006404">
    <property type="entry name" value="UCP006404_Pept_M50_CBS"/>
    <property type="match status" value="1"/>
</dbReference>
<dbReference type="PANTHER" id="PTHR39188">
    <property type="entry name" value="MEMBRANE-ASSOCIATED ZINC METALLOPROTEASE M50B"/>
    <property type="match status" value="1"/>
</dbReference>
<dbReference type="PANTHER" id="PTHR39188:SF3">
    <property type="entry name" value="STAGE IV SPORULATION PROTEIN FB"/>
    <property type="match status" value="1"/>
</dbReference>
<feature type="transmembrane region" description="Helical" evidence="14">
    <location>
        <begin position="168"/>
        <end position="188"/>
    </location>
</feature>
<evidence type="ECO:0000256" key="8">
    <source>
        <dbReference type="ARBA" id="ARBA00022801"/>
    </source>
</evidence>
<dbReference type="Proteomes" id="UP000219072">
    <property type="component" value="Unassembled WGS sequence"/>
</dbReference>
<evidence type="ECO:0000256" key="13">
    <source>
        <dbReference type="ARBA" id="ARBA00023136"/>
    </source>
</evidence>
<evidence type="ECO:0000256" key="4">
    <source>
        <dbReference type="ARBA" id="ARBA00022670"/>
    </source>
</evidence>
<feature type="transmembrane region" description="Helical" evidence="14">
    <location>
        <begin position="70"/>
        <end position="91"/>
    </location>
</feature>
<keyword evidence="5 14" id="KW-0812">Transmembrane</keyword>
<feature type="transmembrane region" description="Helical" evidence="14">
    <location>
        <begin position="131"/>
        <end position="156"/>
    </location>
</feature>
<keyword evidence="8 14" id="KW-0378">Hydrolase</keyword>
<evidence type="ECO:0000256" key="14">
    <source>
        <dbReference type="PIRNR" id="PIRNR006404"/>
    </source>
</evidence>
<feature type="binding site" evidence="16">
    <location>
        <position position="189"/>
    </location>
    <ligand>
        <name>Zn(2+)</name>
        <dbReference type="ChEBI" id="CHEBI:29105"/>
        <note>catalytic</note>
    </ligand>
</feature>
<dbReference type="GO" id="GO:0006508">
    <property type="term" value="P:proteolysis"/>
    <property type="evidence" value="ECO:0007669"/>
    <property type="project" value="UniProtKB-KW"/>
</dbReference>
<evidence type="ECO:0000256" key="12">
    <source>
        <dbReference type="ARBA" id="ARBA00023122"/>
    </source>
</evidence>
<feature type="active site" evidence="15">
    <location>
        <position position="92"/>
    </location>
</feature>